<dbReference type="EMBL" id="CP035493">
    <property type="protein sequence ID" value="QAY71725.1"/>
    <property type="molecule type" value="Genomic_DNA"/>
</dbReference>
<name>A0A4P6F863_9MICO</name>
<evidence type="ECO:0000313" key="2">
    <source>
        <dbReference type="EMBL" id="QAY71725.1"/>
    </source>
</evidence>
<organism evidence="2 3">
    <name type="scientific">Xylanimonas protaetiae</name>
    <dbReference type="NCBI Taxonomy" id="2509457"/>
    <lineage>
        <taxon>Bacteria</taxon>
        <taxon>Bacillati</taxon>
        <taxon>Actinomycetota</taxon>
        <taxon>Actinomycetes</taxon>
        <taxon>Micrococcales</taxon>
        <taxon>Promicromonosporaceae</taxon>
        <taxon>Xylanimonas</taxon>
    </lineage>
</organism>
<dbReference type="GO" id="GO:0016747">
    <property type="term" value="F:acyltransferase activity, transferring groups other than amino-acyl groups"/>
    <property type="evidence" value="ECO:0007669"/>
    <property type="project" value="InterPro"/>
</dbReference>
<gene>
    <name evidence="2" type="ORF">ET471_03820</name>
</gene>
<evidence type="ECO:0000259" key="1">
    <source>
        <dbReference type="PROSITE" id="PS51186"/>
    </source>
</evidence>
<sequence>MLDHATWSAITGPLAPLAVGDGDARGFQPDVCSFTAVRDWHAPGVWDAIVDLVGPGGDFALPPAGVALPAGWEVTFTLDGVQLVETDRLETRPDDEAVELGADDVPEMLGLVALAQPGPFLPRTYLMGRYVGIRRGGALVAMAGERMHPVGWTEISAVATHPDHRGQGLAARLVRDVAHHIRERGDGVYLHTTATNPARALYAGLGFRLRQELTFGSVRTPA</sequence>
<dbReference type="InterPro" id="IPR052523">
    <property type="entry name" value="Trichothecene_AcTrans"/>
</dbReference>
<dbReference type="Proteomes" id="UP000292118">
    <property type="component" value="Chromosome"/>
</dbReference>
<evidence type="ECO:0000313" key="3">
    <source>
        <dbReference type="Proteomes" id="UP000292118"/>
    </source>
</evidence>
<dbReference type="PANTHER" id="PTHR42791:SF1">
    <property type="entry name" value="N-ACETYLTRANSFERASE DOMAIN-CONTAINING PROTEIN"/>
    <property type="match status" value="1"/>
</dbReference>
<keyword evidence="2" id="KW-0808">Transferase</keyword>
<dbReference type="Gene3D" id="3.40.630.30">
    <property type="match status" value="1"/>
</dbReference>
<dbReference type="InterPro" id="IPR000182">
    <property type="entry name" value="GNAT_dom"/>
</dbReference>
<proteinExistence type="predicted"/>
<dbReference type="SUPFAM" id="SSF55729">
    <property type="entry name" value="Acyl-CoA N-acyltransferases (Nat)"/>
    <property type="match status" value="1"/>
</dbReference>
<dbReference type="InterPro" id="IPR013653">
    <property type="entry name" value="GCN5-like_dom"/>
</dbReference>
<dbReference type="KEGG" id="xya:ET471_03820"/>
<dbReference type="InterPro" id="IPR016181">
    <property type="entry name" value="Acyl_CoA_acyltransferase"/>
</dbReference>
<keyword evidence="3" id="KW-1185">Reference proteome</keyword>
<dbReference type="PROSITE" id="PS51186">
    <property type="entry name" value="GNAT"/>
    <property type="match status" value="1"/>
</dbReference>
<dbReference type="Pfam" id="PF08445">
    <property type="entry name" value="FR47"/>
    <property type="match status" value="1"/>
</dbReference>
<protein>
    <submittedName>
        <fullName evidence="2">GNAT family N-acetyltransferase</fullName>
    </submittedName>
</protein>
<dbReference type="PANTHER" id="PTHR42791">
    <property type="entry name" value="GNAT FAMILY ACETYLTRANSFERASE"/>
    <property type="match status" value="1"/>
</dbReference>
<dbReference type="AlphaFoldDB" id="A0A4P6F863"/>
<feature type="domain" description="N-acetyltransferase" evidence="1">
    <location>
        <begin position="89"/>
        <end position="222"/>
    </location>
</feature>
<dbReference type="CDD" id="cd04301">
    <property type="entry name" value="NAT_SF"/>
    <property type="match status" value="1"/>
</dbReference>
<dbReference type="OrthoDB" id="9797456at2"/>
<reference evidence="2 3" key="1">
    <citation type="submission" date="2019-01" db="EMBL/GenBank/DDBJ databases">
        <title>Genome sequencing of strain FW10M-9.</title>
        <authorList>
            <person name="Heo J."/>
            <person name="Kim S.-J."/>
            <person name="Kim J.-S."/>
            <person name="Hong S.-B."/>
            <person name="Kwon S.-W."/>
        </authorList>
    </citation>
    <scope>NUCLEOTIDE SEQUENCE [LARGE SCALE GENOMIC DNA]</scope>
    <source>
        <strain evidence="2 3">FW10M-9</strain>
    </source>
</reference>
<accession>A0A4P6F863</accession>